<dbReference type="GeneID" id="112688273"/>
<feature type="compositionally biased region" description="Basic and acidic residues" evidence="9">
    <location>
        <begin position="1147"/>
        <end position="1159"/>
    </location>
</feature>
<feature type="region of interest" description="Disordered" evidence="9">
    <location>
        <begin position="1070"/>
        <end position="1161"/>
    </location>
</feature>
<feature type="region of interest" description="Disordered" evidence="9">
    <location>
        <begin position="751"/>
        <end position="806"/>
    </location>
</feature>
<evidence type="ECO:0000256" key="9">
    <source>
        <dbReference type="SAM" id="MobiDB-lite"/>
    </source>
</evidence>
<dbReference type="SUPFAM" id="SSF160481">
    <property type="entry name" value="BRK domain-like"/>
    <property type="match status" value="1"/>
</dbReference>
<dbReference type="CDD" id="cd22581">
    <property type="entry name" value="SPOC_PPS-like"/>
    <property type="match status" value="1"/>
</dbReference>
<dbReference type="InterPro" id="IPR013083">
    <property type="entry name" value="Znf_RING/FYVE/PHD"/>
</dbReference>
<dbReference type="PROSITE" id="PS51321">
    <property type="entry name" value="TFIIS_CENTRAL"/>
    <property type="match status" value="1"/>
</dbReference>
<feature type="compositionally biased region" description="Basic and acidic residues" evidence="9">
    <location>
        <begin position="627"/>
        <end position="645"/>
    </location>
</feature>
<dbReference type="RefSeq" id="XP_025417169.1">
    <property type="nucleotide sequence ID" value="XM_025561384.1"/>
</dbReference>
<feature type="compositionally biased region" description="Basic and acidic residues" evidence="9">
    <location>
        <begin position="1"/>
        <end position="12"/>
    </location>
</feature>
<keyword evidence="6" id="KW-0804">Transcription</keyword>
<evidence type="ECO:0000313" key="14">
    <source>
        <dbReference type="RefSeq" id="XP_025417169.1"/>
    </source>
</evidence>
<evidence type="ECO:0000256" key="1">
    <source>
        <dbReference type="ARBA" id="ARBA00004123"/>
    </source>
</evidence>
<evidence type="ECO:0000256" key="8">
    <source>
        <dbReference type="PROSITE-ProRule" id="PRU00146"/>
    </source>
</evidence>
<dbReference type="PROSITE" id="PS50016">
    <property type="entry name" value="ZF_PHD_2"/>
    <property type="match status" value="1"/>
</dbReference>
<dbReference type="Gene3D" id="3.40.5.120">
    <property type="match status" value="1"/>
</dbReference>
<dbReference type="GO" id="GO:0006351">
    <property type="term" value="P:DNA-templated transcription"/>
    <property type="evidence" value="ECO:0007669"/>
    <property type="project" value="InterPro"/>
</dbReference>
<feature type="compositionally biased region" description="Pro residues" evidence="9">
    <location>
        <begin position="1588"/>
        <end position="1597"/>
    </location>
</feature>
<dbReference type="PANTHER" id="PTHR11477">
    <property type="entry name" value="TRANSCRIPTION FACTOR S-II ZINC FINGER DOMAIN-CONTAINING PROTEIN"/>
    <property type="match status" value="1"/>
</dbReference>
<feature type="compositionally biased region" description="Polar residues" evidence="9">
    <location>
        <begin position="757"/>
        <end position="782"/>
    </location>
</feature>
<feature type="region of interest" description="Disordered" evidence="9">
    <location>
        <begin position="1357"/>
        <end position="1380"/>
    </location>
</feature>
<feature type="compositionally biased region" description="Polar residues" evidence="9">
    <location>
        <begin position="1602"/>
        <end position="1618"/>
    </location>
</feature>
<evidence type="ECO:0000256" key="3">
    <source>
        <dbReference type="ARBA" id="ARBA00022771"/>
    </source>
</evidence>
<evidence type="ECO:0000256" key="7">
    <source>
        <dbReference type="ARBA" id="ARBA00023242"/>
    </source>
</evidence>
<dbReference type="Pfam" id="PF07500">
    <property type="entry name" value="TFIIS_M"/>
    <property type="match status" value="1"/>
</dbReference>
<feature type="compositionally biased region" description="Polar residues" evidence="9">
    <location>
        <begin position="1357"/>
        <end position="1366"/>
    </location>
</feature>
<feature type="region of interest" description="Disordered" evidence="9">
    <location>
        <begin position="627"/>
        <end position="658"/>
    </location>
</feature>
<dbReference type="Gene3D" id="1.10.472.30">
    <property type="entry name" value="Transcription elongation factor S-II, central domain"/>
    <property type="match status" value="1"/>
</dbReference>
<evidence type="ECO:0000259" key="11">
    <source>
        <dbReference type="PROSITE" id="PS51321"/>
    </source>
</evidence>
<dbReference type="InterPro" id="IPR011011">
    <property type="entry name" value="Znf_FYVE_PHD"/>
</dbReference>
<dbReference type="InterPro" id="IPR036575">
    <property type="entry name" value="TFIIS_cen_dom_sf"/>
</dbReference>
<feature type="region of interest" description="Disordered" evidence="9">
    <location>
        <begin position="1502"/>
        <end position="1553"/>
    </location>
</feature>
<evidence type="ECO:0000313" key="13">
    <source>
        <dbReference type="RefSeq" id="XP_025417168.1"/>
    </source>
</evidence>
<evidence type="ECO:0000256" key="4">
    <source>
        <dbReference type="ARBA" id="ARBA00022833"/>
    </source>
</evidence>
<dbReference type="Pfam" id="PF00628">
    <property type="entry name" value="PHD"/>
    <property type="match status" value="1"/>
</dbReference>
<keyword evidence="7" id="KW-0539">Nucleus</keyword>
<keyword evidence="4" id="KW-0862">Zinc</keyword>
<sequence>MSCSKITEKVDEKPEDEEADDTLVVVVKPDGTVAIDQDTFNRVIENKKETMNIIHFENSSNKGITTNPENGEQEINLTVQGFYPSISTKTLLSQDILPNESDMSKNSIYLDHCYYKYCPPNTSNDNQINESFRETLSSKIQQLTSKLTQSQIVNENEEIEEITVSMAEKEFKDGSSTTPIEDIKAGTPTTTQHNFLKNNLLNTRKIQNLRVVKNEKSKAKDPVILRSLIPKKNSDEVRNNQSIEGPRGSKTVKRLLPLKSQVKNNRQKKPDVVIDQVLLQANELVRQSSIEPKKYIQNQLMFKKNKDKIGNIENGFETTSQKLVKQKLDEPELFSSPDIIIDDNNKSPIKIENIEVDHKISTVEKVENSTNKESPISDVAKELDEVVVHKEESGRVRKVSNRTRDNPAENTVTKTVEDILNEISSKIANQSEIIDEENLIDELADLNEDLNSSNFVAPSNSSHDLMNKLLFDDNLNQSDKNDVKTPPSDDKCKSSTVMYGKSGRILTLPPIETPKTRSLVKKEIADASIKDQVRRRRSSENSKSMNEYSEESDTDREGTMTSEDDPNRLWCVCRKPHNNRFMICCDTCEDWFHGKCVGITKALGEQMEARCVEWNCPPCRKKKTEEARKKSDEEKTNKKLDEDKKKKSGSISPVIKKTDSKSTKIQSLLQQNCVHCKKGFEVTAKGLFCDEICLEKHIEDSVSAIKACCTSPTESPDIILLDKKNSRLITGEQAPKLTNLKQWMKENPTFQILKPSGPSTKINPSKLTPKSQNNSKLTQSTLKFVKKENENRLKRPATSPDKHKAKEIKKEFDVSELLQPDKMKLVYVKKDSSKSPMPQKELMKHTLSQKESSKSVQVTPVKPTITTPSKGTAVQKVIKKKLEPVKKPEPIKEIVSEKKGEEQLRSNVRKSLLESLSSRISEEPELKTAEENLEELILKIEEELYSQFGKVDQKYKAKYRSLVFNIKDPKNLNFFKKIMFKWVTPYQLVRMTADEMASQELAEWRERENKHQIEMIRKTELDMMNQSKALLMKTHKGEEIIESKDNKETIVSELNPDIKVEQKKPQILLKLTREDKKEKKKSKYKERSNSNDREHRHHKSSRNRHKSHKDKKRRSRDRSKSRDKKDKKVDKNKKIEVKPDPVVTDDVEVHKEDVSDREPSSTVVIATPPRVEEEIGPIWKGTINFTDVARCDVAMSRLSGNVIGLDVELTLTVLECVGRIKQQTVWEYMGKLKKTGTKDIIVTKLLAGGVEQQMSYLSLYQYLSAKNRIAVIDSKPFPNIKDFYIYPLGSHSPIPQVLLPLDGPGVDDYRTHLLLGIIVRNSKKQWIPPWKQSENNYVLPDINDTLVLPHLKPALPSSQDNFSPKESYTPPRSPTNKILSLPTPVLPLSSVLTDDDLPYIPGEEEPYSPVDEDVPCLSDEMTTSIQQQMDELTLKIEREKLEIQMMTAGSQSAILDNLDPDEEVYSPTSELAPLTTEINLPSNIKDILSSINTKELRSTEIETSKIAMDTEKKCRDPRQRIQTVSSAEPPPPGLEDEFPPSCNPNTSLPPPNFSSPYMPPINYIAPIPYPYPPPGYVSESYSNQYGPQQPPPPPPPMVIDQSKYNNYNQSGYAYNSVYQPPPPPPYTKKKGSGFWASGNSKNEPKKKKFKKSGDRRDKGSWRRM</sequence>
<name>A0A8B8G1Q7_9HEMI</name>
<dbReference type="SUPFAM" id="SSF46942">
    <property type="entry name" value="Elongation factor TFIIS domain 2"/>
    <property type="match status" value="1"/>
</dbReference>
<feature type="region of interest" description="Disordered" evidence="9">
    <location>
        <begin position="530"/>
        <end position="563"/>
    </location>
</feature>
<feature type="domain" description="PHD-type" evidence="10">
    <location>
        <begin position="568"/>
        <end position="622"/>
    </location>
</feature>
<feature type="region of interest" description="Disordered" evidence="9">
    <location>
        <begin position="1"/>
        <end position="20"/>
    </location>
</feature>
<dbReference type="Proteomes" id="UP000694846">
    <property type="component" value="Unplaced"/>
</dbReference>
<dbReference type="Gene3D" id="3.30.40.10">
    <property type="entry name" value="Zinc/RING finger domain, C3HC4 (zinc finger)"/>
    <property type="match status" value="1"/>
</dbReference>
<evidence type="ECO:0000256" key="2">
    <source>
        <dbReference type="ARBA" id="ARBA00022723"/>
    </source>
</evidence>
<dbReference type="Pfam" id="PF07533">
    <property type="entry name" value="BRK"/>
    <property type="match status" value="1"/>
</dbReference>
<evidence type="ECO:0000313" key="12">
    <source>
        <dbReference type="Proteomes" id="UP000694846"/>
    </source>
</evidence>
<dbReference type="RefSeq" id="XP_025417168.1">
    <property type="nucleotide sequence ID" value="XM_025561383.1"/>
</dbReference>
<feature type="compositionally biased region" description="Basic residues" evidence="9">
    <location>
        <begin position="1095"/>
        <end position="1117"/>
    </location>
</feature>
<feature type="compositionally biased region" description="Basic and acidic residues" evidence="9">
    <location>
        <begin position="1651"/>
        <end position="1664"/>
    </location>
</feature>
<keyword evidence="3 8" id="KW-0863">Zinc-finger</keyword>
<dbReference type="SMART" id="SM00510">
    <property type="entry name" value="TFS2M"/>
    <property type="match status" value="1"/>
</dbReference>
<organism evidence="12 14">
    <name type="scientific">Sipha flava</name>
    <name type="common">yellow sugarcane aphid</name>
    <dbReference type="NCBI Taxonomy" id="143950"/>
    <lineage>
        <taxon>Eukaryota</taxon>
        <taxon>Metazoa</taxon>
        <taxon>Ecdysozoa</taxon>
        <taxon>Arthropoda</taxon>
        <taxon>Hexapoda</taxon>
        <taxon>Insecta</taxon>
        <taxon>Pterygota</taxon>
        <taxon>Neoptera</taxon>
        <taxon>Paraneoptera</taxon>
        <taxon>Hemiptera</taxon>
        <taxon>Sternorrhyncha</taxon>
        <taxon>Aphidomorpha</taxon>
        <taxon>Aphidoidea</taxon>
        <taxon>Aphididae</taxon>
        <taxon>Sipha</taxon>
    </lineage>
</organism>
<gene>
    <name evidence="13 14" type="primary">LOC112688273</name>
</gene>
<dbReference type="OrthoDB" id="1884872at2759"/>
<dbReference type="SMART" id="SM00249">
    <property type="entry name" value="PHD"/>
    <property type="match status" value="1"/>
</dbReference>
<evidence type="ECO:0000256" key="5">
    <source>
        <dbReference type="ARBA" id="ARBA00023015"/>
    </source>
</evidence>
<comment type="subcellular location">
    <subcellularLocation>
        <location evidence="1">Nucleus</location>
    </subcellularLocation>
</comment>
<feature type="region of interest" description="Disordered" evidence="9">
    <location>
        <begin position="170"/>
        <end position="189"/>
    </location>
</feature>
<dbReference type="GO" id="GO:0005634">
    <property type="term" value="C:nucleus"/>
    <property type="evidence" value="ECO:0007669"/>
    <property type="project" value="UniProtKB-SubCell"/>
</dbReference>
<keyword evidence="2" id="KW-0479">Metal-binding</keyword>
<dbReference type="InterPro" id="IPR037259">
    <property type="entry name" value="BRK_sf"/>
</dbReference>
<reference evidence="13 14" key="1">
    <citation type="submission" date="2025-04" db="UniProtKB">
        <authorList>
            <consortium name="RefSeq"/>
        </authorList>
    </citation>
    <scope>IDENTIFICATION</scope>
    <source>
        <tissue evidence="13 14">Whole body</tissue>
    </source>
</reference>
<protein>
    <submittedName>
        <fullName evidence="13 14">PHD finger protein 3-like</fullName>
    </submittedName>
</protein>
<keyword evidence="5" id="KW-0805">Transcription regulation</keyword>
<feature type="compositionally biased region" description="Basic and acidic residues" evidence="9">
    <location>
        <begin position="1118"/>
        <end position="1139"/>
    </location>
</feature>
<feature type="domain" description="TFIIS central" evidence="11">
    <location>
        <begin position="904"/>
        <end position="1024"/>
    </location>
</feature>
<dbReference type="InterPro" id="IPR003618">
    <property type="entry name" value="TFIIS_cen_dom"/>
</dbReference>
<evidence type="ECO:0000256" key="6">
    <source>
        <dbReference type="ARBA" id="ARBA00023163"/>
    </source>
</evidence>
<feature type="region of interest" description="Disordered" evidence="9">
    <location>
        <begin position="475"/>
        <end position="495"/>
    </location>
</feature>
<dbReference type="SUPFAM" id="SSF57903">
    <property type="entry name" value="FYVE/PHD zinc finger"/>
    <property type="match status" value="1"/>
</dbReference>
<feature type="region of interest" description="Disordered" evidence="9">
    <location>
        <begin position="1575"/>
        <end position="1664"/>
    </location>
</feature>
<dbReference type="GO" id="GO:0008270">
    <property type="term" value="F:zinc ion binding"/>
    <property type="evidence" value="ECO:0007669"/>
    <property type="project" value="UniProtKB-KW"/>
</dbReference>
<dbReference type="InterPro" id="IPR012921">
    <property type="entry name" value="SPOC_C"/>
</dbReference>
<evidence type="ECO:0000259" key="10">
    <source>
        <dbReference type="PROSITE" id="PS50016"/>
    </source>
</evidence>
<accession>A0A8B8G1Q7</accession>
<feature type="compositionally biased region" description="Basic and acidic residues" evidence="9">
    <location>
        <begin position="1502"/>
        <end position="1519"/>
    </location>
</feature>
<dbReference type="Pfam" id="PF07744">
    <property type="entry name" value="SPOC"/>
    <property type="match status" value="1"/>
</dbReference>
<dbReference type="InterPro" id="IPR019786">
    <property type="entry name" value="Zinc_finger_PHD-type_CS"/>
</dbReference>
<keyword evidence="12" id="KW-1185">Reference proteome</keyword>
<proteinExistence type="predicted"/>
<feature type="compositionally biased region" description="Basic and acidic residues" evidence="9">
    <location>
        <begin position="1085"/>
        <end position="1094"/>
    </location>
</feature>
<dbReference type="InterPro" id="IPR006576">
    <property type="entry name" value="BRK_domain"/>
</dbReference>
<feature type="compositionally biased region" description="Basic and acidic residues" evidence="9">
    <location>
        <begin position="479"/>
        <end position="493"/>
    </location>
</feature>
<dbReference type="PROSITE" id="PS01359">
    <property type="entry name" value="ZF_PHD_1"/>
    <property type="match status" value="1"/>
</dbReference>
<dbReference type="InterPro" id="IPR001965">
    <property type="entry name" value="Znf_PHD"/>
</dbReference>
<dbReference type="PANTHER" id="PTHR11477:SF51">
    <property type="entry name" value="PROTEIN PARTNER OF SNF, ISOFORM B"/>
    <property type="match status" value="1"/>
</dbReference>
<dbReference type="CDD" id="cd15552">
    <property type="entry name" value="PHD_PHF3_like"/>
    <property type="match status" value="1"/>
</dbReference>
<dbReference type="InterPro" id="IPR019787">
    <property type="entry name" value="Znf_PHD-finger"/>
</dbReference>